<dbReference type="CDD" id="cd08916">
    <property type="entry name" value="TrHb3_P"/>
    <property type="match status" value="1"/>
</dbReference>
<protein>
    <submittedName>
        <fullName evidence="6">Group III truncated hemoglobin</fullName>
    </submittedName>
</protein>
<feature type="region of interest" description="Disordered" evidence="5">
    <location>
        <begin position="1"/>
        <end position="24"/>
    </location>
</feature>
<dbReference type="GO" id="GO:0046872">
    <property type="term" value="F:metal ion binding"/>
    <property type="evidence" value="ECO:0007669"/>
    <property type="project" value="UniProtKB-KW"/>
</dbReference>
<keyword evidence="1" id="KW-0813">Transport</keyword>
<dbReference type="GO" id="GO:0020037">
    <property type="term" value="F:heme binding"/>
    <property type="evidence" value="ECO:0007669"/>
    <property type="project" value="InterPro"/>
</dbReference>
<dbReference type="Gene3D" id="1.10.490.10">
    <property type="entry name" value="Globins"/>
    <property type="match status" value="1"/>
</dbReference>
<proteinExistence type="predicted"/>
<dbReference type="SUPFAM" id="SSF46458">
    <property type="entry name" value="Globin-like"/>
    <property type="match status" value="1"/>
</dbReference>
<keyword evidence="3" id="KW-0479">Metal-binding</keyword>
<evidence type="ECO:0000256" key="4">
    <source>
        <dbReference type="ARBA" id="ARBA00023004"/>
    </source>
</evidence>
<dbReference type="EMBL" id="JACLAW010000004">
    <property type="protein sequence ID" value="MBC2665116.1"/>
    <property type="molecule type" value="Genomic_DNA"/>
</dbReference>
<gene>
    <name evidence="6" type="ORF">H7F51_06270</name>
</gene>
<dbReference type="InterPro" id="IPR009050">
    <property type="entry name" value="Globin-like_sf"/>
</dbReference>
<name>A0A7X1FQI9_9SPHN</name>
<evidence type="ECO:0000256" key="3">
    <source>
        <dbReference type="ARBA" id="ARBA00022723"/>
    </source>
</evidence>
<dbReference type="GO" id="GO:0019825">
    <property type="term" value="F:oxygen binding"/>
    <property type="evidence" value="ECO:0007669"/>
    <property type="project" value="InterPro"/>
</dbReference>
<keyword evidence="7" id="KW-1185">Reference proteome</keyword>
<dbReference type="Pfam" id="PF01152">
    <property type="entry name" value="Bac_globin"/>
    <property type="match status" value="1"/>
</dbReference>
<sequence length="175" mass="19323">MSKPSRPAPLRKTGDLPDHARAARQRKRAEAEAMGIDEQFIDQLVERFYASVRADAVLGPIFAAKVEDWPAHLARLKQFWRSILHSSGEYTGNPMRQHLALPGLEASHFSRWLELFYQTLAELGSDDALREVGTRARMIADSLLTGLALHREGLTGAKAGAQLPWPAKALGSDGK</sequence>
<dbReference type="Proteomes" id="UP000566813">
    <property type="component" value="Unassembled WGS sequence"/>
</dbReference>
<evidence type="ECO:0000313" key="6">
    <source>
        <dbReference type="EMBL" id="MBC2665116.1"/>
    </source>
</evidence>
<evidence type="ECO:0000256" key="1">
    <source>
        <dbReference type="ARBA" id="ARBA00022448"/>
    </source>
</evidence>
<reference evidence="6 7" key="1">
    <citation type="submission" date="2020-08" db="EMBL/GenBank/DDBJ databases">
        <title>The genome sequence of type strain Novosphingobium flavum NBRC 111647.</title>
        <authorList>
            <person name="Liu Y."/>
        </authorList>
    </citation>
    <scope>NUCLEOTIDE SEQUENCE [LARGE SCALE GENOMIC DNA]</scope>
    <source>
        <strain evidence="6 7">NBRC 111647</strain>
    </source>
</reference>
<keyword evidence="4" id="KW-0408">Iron</keyword>
<dbReference type="AlphaFoldDB" id="A0A7X1FQI9"/>
<feature type="compositionally biased region" description="Basic and acidic residues" evidence="5">
    <location>
        <begin position="12"/>
        <end position="21"/>
    </location>
</feature>
<evidence type="ECO:0000313" key="7">
    <source>
        <dbReference type="Proteomes" id="UP000566813"/>
    </source>
</evidence>
<organism evidence="6 7">
    <name type="scientific">Novosphingobium flavum</name>
    <dbReference type="NCBI Taxonomy" id="1778672"/>
    <lineage>
        <taxon>Bacteria</taxon>
        <taxon>Pseudomonadati</taxon>
        <taxon>Pseudomonadota</taxon>
        <taxon>Alphaproteobacteria</taxon>
        <taxon>Sphingomonadales</taxon>
        <taxon>Sphingomonadaceae</taxon>
        <taxon>Novosphingobium</taxon>
    </lineage>
</organism>
<keyword evidence="2" id="KW-0349">Heme</keyword>
<accession>A0A7X1FQI9</accession>
<dbReference type="InterPro" id="IPR012292">
    <property type="entry name" value="Globin/Proto"/>
</dbReference>
<dbReference type="InterPro" id="IPR001486">
    <property type="entry name" value="Hemoglobin_trunc"/>
</dbReference>
<evidence type="ECO:0000256" key="2">
    <source>
        <dbReference type="ARBA" id="ARBA00022617"/>
    </source>
</evidence>
<dbReference type="RefSeq" id="WP_185663383.1">
    <property type="nucleotide sequence ID" value="NZ_JACLAW010000004.1"/>
</dbReference>
<comment type="caution">
    <text evidence="6">The sequence shown here is derived from an EMBL/GenBank/DDBJ whole genome shotgun (WGS) entry which is preliminary data.</text>
</comment>
<evidence type="ECO:0000256" key="5">
    <source>
        <dbReference type="SAM" id="MobiDB-lite"/>
    </source>
</evidence>